<evidence type="ECO:0000313" key="2">
    <source>
        <dbReference type="Proteomes" id="UP000077726"/>
    </source>
</evidence>
<evidence type="ECO:0000313" key="1">
    <source>
        <dbReference type="EMBL" id="OAM43619.1"/>
    </source>
</evidence>
<organism evidence="1 2">
    <name type="scientific">Eikenella halliae</name>
    <dbReference type="NCBI Taxonomy" id="1795832"/>
    <lineage>
        <taxon>Bacteria</taxon>
        <taxon>Pseudomonadati</taxon>
        <taxon>Pseudomonadota</taxon>
        <taxon>Betaproteobacteria</taxon>
        <taxon>Neisseriales</taxon>
        <taxon>Neisseriaceae</taxon>
        <taxon>Eikenella</taxon>
    </lineage>
</organism>
<dbReference type="RefSeq" id="WP_064089369.1">
    <property type="nucleotide sequence ID" value="NZ_LXSQ01000012.1"/>
</dbReference>
<proteinExistence type="predicted"/>
<accession>A0A1B6VZB7</accession>
<keyword evidence="2" id="KW-1185">Reference proteome</keyword>
<dbReference type="AlphaFoldDB" id="A0A1B6VZB7"/>
<evidence type="ECO:0008006" key="3">
    <source>
        <dbReference type="Google" id="ProtNLM"/>
    </source>
</evidence>
<protein>
    <recommendedName>
        <fullName evidence="3">DUF924 domain-containing protein</fullName>
    </recommendedName>
</protein>
<dbReference type="STRING" id="1795832.A7Q00_04175"/>
<dbReference type="Pfam" id="PF06041">
    <property type="entry name" value="DUF924"/>
    <property type="match status" value="1"/>
</dbReference>
<name>A0A1B6VZB7_9NEIS</name>
<dbReference type="InterPro" id="IPR011990">
    <property type="entry name" value="TPR-like_helical_dom_sf"/>
</dbReference>
<reference evidence="2" key="1">
    <citation type="submission" date="2016-05" db="EMBL/GenBank/DDBJ databases">
        <title>Draft genome of Corynebacterium afermentans subsp. afermentans LCDC 88199T.</title>
        <authorList>
            <person name="Bernier A.-M."/>
            <person name="Bernard K."/>
        </authorList>
    </citation>
    <scope>NUCLEOTIDE SEQUENCE [LARGE SCALE GENOMIC DNA]</scope>
    <source>
        <strain evidence="2">NML130454</strain>
    </source>
</reference>
<dbReference type="InterPro" id="IPR010323">
    <property type="entry name" value="DUF924"/>
</dbReference>
<dbReference type="OrthoDB" id="7593450at2"/>
<dbReference type="EMBL" id="LXSQ01000012">
    <property type="protein sequence ID" value="OAM43619.1"/>
    <property type="molecule type" value="Genomic_DNA"/>
</dbReference>
<dbReference type="Proteomes" id="UP000077726">
    <property type="component" value="Unassembled WGS sequence"/>
</dbReference>
<dbReference type="SUPFAM" id="SSF48452">
    <property type="entry name" value="TPR-like"/>
    <property type="match status" value="2"/>
</dbReference>
<comment type="caution">
    <text evidence="1">The sequence shown here is derived from an EMBL/GenBank/DDBJ whole genome shotgun (WGS) entry which is preliminary data.</text>
</comment>
<gene>
    <name evidence="1" type="ORF">A7Q00_04175</name>
</gene>
<dbReference type="Gene3D" id="1.25.40.10">
    <property type="entry name" value="Tetratricopeptide repeat domain"/>
    <property type="match status" value="1"/>
</dbReference>
<sequence>MTLQTVLDFWFSEENRPFWFAKSDEFDETIRRRFGCYPHRNAVLGRDSTAEELEFLQQEGSSF</sequence>